<evidence type="ECO:0000256" key="1">
    <source>
        <dbReference type="SAM" id="MobiDB-lite"/>
    </source>
</evidence>
<proteinExistence type="predicted"/>
<evidence type="ECO:0000313" key="4">
    <source>
        <dbReference type="Proteomes" id="UP000245680"/>
    </source>
</evidence>
<feature type="domain" description="DUF3320" evidence="2">
    <location>
        <begin position="127"/>
        <end position="175"/>
    </location>
</feature>
<dbReference type="EMBL" id="QGKU01000053">
    <property type="protein sequence ID" value="PWR01294.1"/>
    <property type="molecule type" value="Genomic_DNA"/>
</dbReference>
<feature type="compositionally biased region" description="Basic and acidic residues" evidence="1">
    <location>
        <begin position="109"/>
        <end position="125"/>
    </location>
</feature>
<organism evidence="3 4">
    <name type="scientific">Meridianimarinicoccus roseus</name>
    <dbReference type="NCBI Taxonomy" id="2072018"/>
    <lineage>
        <taxon>Bacteria</taxon>
        <taxon>Pseudomonadati</taxon>
        <taxon>Pseudomonadota</taxon>
        <taxon>Alphaproteobacteria</taxon>
        <taxon>Rhodobacterales</taxon>
        <taxon>Paracoccaceae</taxon>
        <taxon>Meridianimarinicoccus</taxon>
    </lineage>
</organism>
<feature type="compositionally biased region" description="Basic and acidic residues" evidence="1">
    <location>
        <begin position="42"/>
        <end position="59"/>
    </location>
</feature>
<dbReference type="Pfam" id="PF11784">
    <property type="entry name" value="DUF3320"/>
    <property type="match status" value="1"/>
</dbReference>
<dbReference type="AlphaFoldDB" id="A0A2V2LCP7"/>
<comment type="caution">
    <text evidence="3">The sequence shown here is derived from an EMBL/GenBank/DDBJ whole genome shotgun (WGS) entry which is preliminary data.</text>
</comment>
<name>A0A2V2LCP7_9RHOB</name>
<dbReference type="Proteomes" id="UP000245680">
    <property type="component" value="Unassembled WGS sequence"/>
</dbReference>
<evidence type="ECO:0000313" key="3">
    <source>
        <dbReference type="EMBL" id="PWR01294.1"/>
    </source>
</evidence>
<dbReference type="OrthoDB" id="9757917at2"/>
<evidence type="ECO:0000259" key="2">
    <source>
        <dbReference type="Pfam" id="PF11784"/>
    </source>
</evidence>
<dbReference type="InterPro" id="IPR021754">
    <property type="entry name" value="DUF3320"/>
</dbReference>
<accession>A0A2V2LCP7</accession>
<reference evidence="3 4" key="1">
    <citation type="submission" date="2018-05" db="EMBL/GenBank/DDBJ databases">
        <title>Rhodobacteraceae gen. nov., sp. nov. isolated from sea water.</title>
        <authorList>
            <person name="Ren Y."/>
        </authorList>
    </citation>
    <scope>NUCLEOTIDE SEQUENCE [LARGE SCALE GENOMIC DNA]</scope>
    <source>
        <strain evidence="3 4">TG-679</strain>
    </source>
</reference>
<keyword evidence="4" id="KW-1185">Reference proteome</keyword>
<feature type="region of interest" description="Disordered" evidence="1">
    <location>
        <begin position="1"/>
        <end position="59"/>
    </location>
</feature>
<feature type="region of interest" description="Disordered" evidence="1">
    <location>
        <begin position="103"/>
        <end position="125"/>
    </location>
</feature>
<gene>
    <name evidence="3" type="ORF">DKT77_17655</name>
</gene>
<protein>
    <recommendedName>
        <fullName evidence="2">DUF3320 domain-containing protein</fullName>
    </recommendedName>
</protein>
<sequence>MSAAMPALMSLPTAPSDRISRYRITPQTKDEPMSRSKTRKQLKAEHAKRSKASEDRKRADGLAKVTIWVPTEHADRMKAEARKLCELHQANRVLEKHGRDAVPLLPPIREPRANKSETSEASEAKRKFFKDSYQPALREMVLGLVDSQGPILKSHLTLRLARDHGFDATGARIRKTLEPHFADLVAKPHGKDTLFWPTHQEPVDRLEFRGMTVAGVERSWVQVPDEEKLHLIAEILGREPDDPIRELCRRIERTKVTEKLEAEFHRLRNVIEARHEDTAPDIAAE</sequence>